<evidence type="ECO:0000313" key="6">
    <source>
        <dbReference type="Proteomes" id="UP000440578"/>
    </source>
</evidence>
<dbReference type="GO" id="GO:0016020">
    <property type="term" value="C:membrane"/>
    <property type="evidence" value="ECO:0007669"/>
    <property type="project" value="UniProtKB-SubCell"/>
</dbReference>
<dbReference type="PANTHER" id="PTHR11360">
    <property type="entry name" value="MONOCARBOXYLATE TRANSPORTER"/>
    <property type="match status" value="1"/>
</dbReference>
<evidence type="ECO:0000313" key="5">
    <source>
        <dbReference type="EMBL" id="KAF0303934.1"/>
    </source>
</evidence>
<feature type="transmembrane region" description="Helical" evidence="3">
    <location>
        <begin position="486"/>
        <end position="506"/>
    </location>
</feature>
<feature type="transmembrane region" description="Helical" evidence="3">
    <location>
        <begin position="359"/>
        <end position="382"/>
    </location>
</feature>
<dbReference type="Proteomes" id="UP000440578">
    <property type="component" value="Unassembled WGS sequence"/>
</dbReference>
<accession>A0A6A4WJG9</accession>
<evidence type="ECO:0000256" key="2">
    <source>
        <dbReference type="SAM" id="MobiDB-lite"/>
    </source>
</evidence>
<sequence length="562" mass="59334">MDSQSGATAAPEAANGKPAAKEAKNGAVVASDRALSEEPEDDEWNMPVPPDGGWGWMVVFASFMIHVIADGVMYTFGIFYMDITTNFGSTKAETSWIASIMQGVTFGAGPLVSGLVNRYGCRAVCIAGAFVGGAGFVLTTFAQSVQVMYVTIGLVLAIVSVTCYFEKKRSFATGIAVCGSGLGPLTAVLNKPVLRVAAEDGALSGTAARRPVPRNLTDSDLPDQPSAAAATSIVVTAPGRQEVCRMTSSQPLLARPTPGVQQFGSHDVMHLYQPTGSAASSRRPSQHLEVMRRKDIFYSGSLLNIPQYKSNQDEYEVEVAAPVVDGTARTVVCGCIQCPQDVADTLHDMMGLALLKDPVFLTFAISNFLTSIGFNVPYIYIADKAVQAGLDRDSASFLLSIIGISNTVSRIVLGYISDRPCVNRLWVYNCALTVSGIGTALSAFCTDFPTLALYAAVFGFTIGAYVGLTSVILVDLLGLDKLTNAFGLLLLFQGVATLIGPPIAGALYDATNSYDPGFYVAGTMVAVSGAMLFFIPCVRRCAGNSEVRRQRSGGSRLAEPAA</sequence>
<feature type="transmembrane region" description="Helical" evidence="3">
    <location>
        <begin position="518"/>
        <end position="538"/>
    </location>
</feature>
<dbReference type="InterPro" id="IPR011701">
    <property type="entry name" value="MFS"/>
</dbReference>
<feature type="transmembrane region" description="Helical" evidence="3">
    <location>
        <begin position="54"/>
        <end position="76"/>
    </location>
</feature>
<feature type="transmembrane region" description="Helical" evidence="3">
    <location>
        <begin position="394"/>
        <end position="413"/>
    </location>
</feature>
<keyword evidence="6" id="KW-1185">Reference proteome</keyword>
<feature type="domain" description="Major facilitator superfamily (MFS) profile" evidence="4">
    <location>
        <begin position="359"/>
        <end position="562"/>
    </location>
</feature>
<keyword evidence="3" id="KW-0812">Transmembrane</keyword>
<comment type="subcellular location">
    <subcellularLocation>
        <location evidence="1">Membrane</location>
        <topology evidence="1">Multi-pass membrane protein</topology>
    </subcellularLocation>
</comment>
<dbReference type="PROSITE" id="PS50850">
    <property type="entry name" value="MFS"/>
    <property type="match status" value="1"/>
</dbReference>
<evidence type="ECO:0000259" key="4">
    <source>
        <dbReference type="PROSITE" id="PS50850"/>
    </source>
</evidence>
<dbReference type="Gene3D" id="1.20.1250.20">
    <property type="entry name" value="MFS general substrate transporter like domains"/>
    <property type="match status" value="2"/>
</dbReference>
<dbReference type="Pfam" id="PF07690">
    <property type="entry name" value="MFS_1"/>
    <property type="match status" value="1"/>
</dbReference>
<feature type="transmembrane region" description="Helical" evidence="3">
    <location>
        <begin position="96"/>
        <end position="116"/>
    </location>
</feature>
<keyword evidence="3" id="KW-0472">Membrane</keyword>
<feature type="transmembrane region" description="Helical" evidence="3">
    <location>
        <begin position="123"/>
        <end position="141"/>
    </location>
</feature>
<protein>
    <submittedName>
        <fullName evidence="5">Monocarboxylate transporter 5</fullName>
    </submittedName>
</protein>
<proteinExistence type="predicted"/>
<keyword evidence="3" id="KW-1133">Transmembrane helix</keyword>
<evidence type="ECO:0000256" key="1">
    <source>
        <dbReference type="ARBA" id="ARBA00004141"/>
    </source>
</evidence>
<feature type="region of interest" description="Disordered" evidence="2">
    <location>
        <begin position="1"/>
        <end position="47"/>
    </location>
</feature>
<dbReference type="CDD" id="cd17352">
    <property type="entry name" value="MFS_MCT_SLC16"/>
    <property type="match status" value="1"/>
</dbReference>
<gene>
    <name evidence="5" type="primary">SLC16A1</name>
    <name evidence="5" type="ORF">FJT64_024122</name>
</gene>
<dbReference type="InterPro" id="IPR036259">
    <property type="entry name" value="MFS_trans_sf"/>
</dbReference>
<name>A0A6A4WJG9_AMPAM</name>
<dbReference type="OrthoDB" id="6499973at2759"/>
<dbReference type="PANTHER" id="PTHR11360:SF284">
    <property type="entry name" value="EG:103B4.3 PROTEIN-RELATED"/>
    <property type="match status" value="1"/>
</dbReference>
<dbReference type="SUPFAM" id="SSF103473">
    <property type="entry name" value="MFS general substrate transporter"/>
    <property type="match status" value="2"/>
</dbReference>
<dbReference type="InterPro" id="IPR050327">
    <property type="entry name" value="Proton-linked_MCT"/>
</dbReference>
<feature type="transmembrane region" description="Helical" evidence="3">
    <location>
        <begin position="425"/>
        <end position="445"/>
    </location>
</feature>
<feature type="transmembrane region" description="Helical" evidence="3">
    <location>
        <begin position="451"/>
        <end position="474"/>
    </location>
</feature>
<feature type="transmembrane region" description="Helical" evidence="3">
    <location>
        <begin position="147"/>
        <end position="165"/>
    </location>
</feature>
<feature type="compositionally biased region" description="Low complexity" evidence="2">
    <location>
        <begin position="9"/>
        <end position="18"/>
    </location>
</feature>
<comment type="caution">
    <text evidence="5">The sequence shown here is derived from an EMBL/GenBank/DDBJ whole genome shotgun (WGS) entry which is preliminary data.</text>
</comment>
<dbReference type="InterPro" id="IPR020846">
    <property type="entry name" value="MFS_dom"/>
</dbReference>
<organism evidence="5 6">
    <name type="scientific">Amphibalanus amphitrite</name>
    <name type="common">Striped barnacle</name>
    <name type="synonym">Balanus amphitrite</name>
    <dbReference type="NCBI Taxonomy" id="1232801"/>
    <lineage>
        <taxon>Eukaryota</taxon>
        <taxon>Metazoa</taxon>
        <taxon>Ecdysozoa</taxon>
        <taxon>Arthropoda</taxon>
        <taxon>Crustacea</taxon>
        <taxon>Multicrustacea</taxon>
        <taxon>Cirripedia</taxon>
        <taxon>Thoracica</taxon>
        <taxon>Thoracicalcarea</taxon>
        <taxon>Balanomorpha</taxon>
        <taxon>Balanoidea</taxon>
        <taxon>Balanidae</taxon>
        <taxon>Amphibalaninae</taxon>
        <taxon>Amphibalanus</taxon>
    </lineage>
</organism>
<dbReference type="AlphaFoldDB" id="A0A6A4WJG9"/>
<evidence type="ECO:0000256" key="3">
    <source>
        <dbReference type="SAM" id="Phobius"/>
    </source>
</evidence>
<dbReference type="FunFam" id="1.20.1250.20:FF:000398">
    <property type="entry name" value="Monocarboxylate transporter 14"/>
    <property type="match status" value="1"/>
</dbReference>
<dbReference type="EMBL" id="VIIS01000904">
    <property type="protein sequence ID" value="KAF0303934.1"/>
    <property type="molecule type" value="Genomic_DNA"/>
</dbReference>
<reference evidence="5 6" key="1">
    <citation type="submission" date="2019-07" db="EMBL/GenBank/DDBJ databases">
        <title>Draft genome assembly of a fouling barnacle, Amphibalanus amphitrite (Darwin, 1854): The first reference genome for Thecostraca.</title>
        <authorList>
            <person name="Kim W."/>
        </authorList>
    </citation>
    <scope>NUCLEOTIDE SEQUENCE [LARGE SCALE GENOMIC DNA]</scope>
    <source>
        <strain evidence="5">SNU_AA5</strain>
        <tissue evidence="5">Soma without cirri and trophi</tissue>
    </source>
</reference>
<dbReference type="GO" id="GO:0008028">
    <property type="term" value="F:monocarboxylic acid transmembrane transporter activity"/>
    <property type="evidence" value="ECO:0007669"/>
    <property type="project" value="TreeGrafter"/>
</dbReference>